<dbReference type="InterPro" id="IPR036942">
    <property type="entry name" value="Beta-barrel_TonB_sf"/>
</dbReference>
<dbReference type="InterPro" id="IPR039426">
    <property type="entry name" value="TonB-dep_rcpt-like"/>
</dbReference>
<keyword evidence="17" id="KW-1185">Reference proteome</keyword>
<keyword evidence="7 12" id="KW-0798">TonB box</keyword>
<evidence type="ECO:0000256" key="12">
    <source>
        <dbReference type="RuleBase" id="RU003357"/>
    </source>
</evidence>
<dbReference type="InterPro" id="IPR012910">
    <property type="entry name" value="Plug_dom"/>
</dbReference>
<feature type="domain" description="TonB-dependent receptor plug" evidence="15">
    <location>
        <begin position="42"/>
        <end position="152"/>
    </location>
</feature>
<evidence type="ECO:0000256" key="11">
    <source>
        <dbReference type="PROSITE-ProRule" id="PRU01360"/>
    </source>
</evidence>
<keyword evidence="4 11" id="KW-1134">Transmembrane beta strand</keyword>
<evidence type="ECO:0000256" key="13">
    <source>
        <dbReference type="SAM" id="MobiDB-lite"/>
    </source>
</evidence>
<sequence length="635" mass="68728">MPALLLAMAPLSAIAHEPLSLPEIGVTGEAAGPTSLGDAVDQQPVDSSVIDREAIERQAANNVVDLFRTTPGVTVRSLGQGAIGDDLGIRGFTGGHSTDVAIQIDGVPVNQPNGRAHGLGDIGWLVPAMIERIEVIKGPFSAAYGNFAQAGVINIITRTDAEHDRVRLAGGRFARLEGTLTLDGGGPFGVLHAGDSDGFRNNQFEEHFSAFGNHVTHLGEGHLRIQAHASRRDFGAPGYLPLADLQAGRIDREAAFNPTDGGRSDVYGASLHFDSERWQSLLYVGGDDRSRFASFSPTQNVDFTDATYAGWRIIRRFQADPAWFWRVGTDGRFDDGERTRFATDGQRGLMNLVRSRDSESLNAGVFAEAQWQALPSVKLTAGLRADSAYTSVDNRFNPAADGSGDTTIVTPRFGAAWQPLYGVELFANHGTGFRSPSAEELSPDTGVYRQLEHVELESTDIGLRWFRGPWRASASAFITDAAGEIRETAPGEFVNIGATERDGFEVELRYDSGAWQAYLTSTHLDARQQDGGGDVTGVPENQQTAGVSWRHKRWTTDIYAQRYGETPLTADAAITRDAIITVGSRIAYGPPRWRVFAQAFWRPDPLLSESAFGFGGGVVDPKPRIDALAGVEFRL</sequence>
<dbReference type="RefSeq" id="WP_311658067.1">
    <property type="nucleotide sequence ID" value="NZ_JAVRHY010000004.1"/>
</dbReference>
<keyword evidence="6" id="KW-0732">Signal</keyword>
<keyword evidence="3 11" id="KW-0813">Transport</keyword>
<dbReference type="CDD" id="cd01347">
    <property type="entry name" value="ligand_gated_channel"/>
    <property type="match status" value="1"/>
</dbReference>
<dbReference type="Pfam" id="PF00593">
    <property type="entry name" value="TonB_dep_Rec_b-barrel"/>
    <property type="match status" value="1"/>
</dbReference>
<evidence type="ECO:0000313" key="17">
    <source>
        <dbReference type="Proteomes" id="UP001259982"/>
    </source>
</evidence>
<feature type="region of interest" description="Disordered" evidence="13">
    <location>
        <begin position="526"/>
        <end position="546"/>
    </location>
</feature>
<evidence type="ECO:0000256" key="3">
    <source>
        <dbReference type="ARBA" id="ARBA00022448"/>
    </source>
</evidence>
<evidence type="ECO:0000256" key="1">
    <source>
        <dbReference type="ARBA" id="ARBA00004571"/>
    </source>
</evidence>
<accession>A0ABU3BAQ0</accession>
<dbReference type="PROSITE" id="PS52016">
    <property type="entry name" value="TONB_DEPENDENT_REC_3"/>
    <property type="match status" value="1"/>
</dbReference>
<evidence type="ECO:0000259" key="14">
    <source>
        <dbReference type="Pfam" id="PF00593"/>
    </source>
</evidence>
<keyword evidence="9 16" id="KW-0675">Receptor</keyword>
<proteinExistence type="inferred from homology"/>
<feature type="domain" description="TonB-dependent receptor-like beta-barrel" evidence="14">
    <location>
        <begin position="248"/>
        <end position="598"/>
    </location>
</feature>
<dbReference type="Pfam" id="PF07715">
    <property type="entry name" value="Plug"/>
    <property type="match status" value="1"/>
</dbReference>
<evidence type="ECO:0000259" key="15">
    <source>
        <dbReference type="Pfam" id="PF07715"/>
    </source>
</evidence>
<evidence type="ECO:0000256" key="7">
    <source>
        <dbReference type="ARBA" id="ARBA00023077"/>
    </source>
</evidence>
<reference evidence="16 17" key="1">
    <citation type="submission" date="2023-09" db="EMBL/GenBank/DDBJ databases">
        <authorList>
            <person name="Rey-Velasco X."/>
        </authorList>
    </citation>
    <scope>NUCLEOTIDE SEQUENCE [LARGE SCALE GENOMIC DNA]</scope>
    <source>
        <strain evidence="16 17">P385</strain>
    </source>
</reference>
<evidence type="ECO:0000256" key="2">
    <source>
        <dbReference type="ARBA" id="ARBA00008143"/>
    </source>
</evidence>
<dbReference type="EMBL" id="JAVRHY010000004">
    <property type="protein sequence ID" value="MDT0618046.1"/>
    <property type="molecule type" value="Genomic_DNA"/>
</dbReference>
<dbReference type="Gene3D" id="2.40.170.20">
    <property type="entry name" value="TonB-dependent receptor, beta-barrel domain"/>
    <property type="match status" value="1"/>
</dbReference>
<dbReference type="PANTHER" id="PTHR30069">
    <property type="entry name" value="TONB-DEPENDENT OUTER MEMBRANE RECEPTOR"/>
    <property type="match status" value="1"/>
</dbReference>
<comment type="similarity">
    <text evidence="2">Belongs to the TonB-dependent receptor family. Hemoglobin/haptoglobin binding protein subfamily.</text>
</comment>
<evidence type="ECO:0000256" key="4">
    <source>
        <dbReference type="ARBA" id="ARBA00022452"/>
    </source>
</evidence>
<keyword evidence="10 11" id="KW-0998">Cell outer membrane</keyword>
<keyword evidence="8 11" id="KW-0472">Membrane</keyword>
<evidence type="ECO:0000256" key="10">
    <source>
        <dbReference type="ARBA" id="ARBA00023237"/>
    </source>
</evidence>
<comment type="subcellular location">
    <subcellularLocation>
        <location evidence="1 11">Cell outer membrane</location>
        <topology evidence="1 11">Multi-pass membrane protein</topology>
    </subcellularLocation>
</comment>
<dbReference type="Gene3D" id="2.170.130.10">
    <property type="entry name" value="TonB-dependent receptor, plug domain"/>
    <property type="match status" value="1"/>
</dbReference>
<dbReference type="Proteomes" id="UP001259982">
    <property type="component" value="Unassembled WGS sequence"/>
</dbReference>
<dbReference type="InterPro" id="IPR037066">
    <property type="entry name" value="Plug_dom_sf"/>
</dbReference>
<evidence type="ECO:0000256" key="9">
    <source>
        <dbReference type="ARBA" id="ARBA00023170"/>
    </source>
</evidence>
<keyword evidence="5 11" id="KW-0812">Transmembrane</keyword>
<dbReference type="InterPro" id="IPR000531">
    <property type="entry name" value="Beta-barrel_TonB"/>
</dbReference>
<dbReference type="SUPFAM" id="SSF56935">
    <property type="entry name" value="Porins"/>
    <property type="match status" value="1"/>
</dbReference>
<organism evidence="16 17">
    <name type="scientific">Spectribacter acetivorans</name>
    <dbReference type="NCBI Taxonomy" id="3075603"/>
    <lineage>
        <taxon>Bacteria</taxon>
        <taxon>Pseudomonadati</taxon>
        <taxon>Pseudomonadota</taxon>
        <taxon>Gammaproteobacteria</taxon>
        <taxon>Salinisphaerales</taxon>
        <taxon>Salinisphaeraceae</taxon>
        <taxon>Spectribacter</taxon>
    </lineage>
</organism>
<evidence type="ECO:0000256" key="5">
    <source>
        <dbReference type="ARBA" id="ARBA00022692"/>
    </source>
</evidence>
<gene>
    <name evidence="16" type="ORF">RM531_06140</name>
</gene>
<evidence type="ECO:0000256" key="8">
    <source>
        <dbReference type="ARBA" id="ARBA00023136"/>
    </source>
</evidence>
<protein>
    <submittedName>
        <fullName evidence="16">TonB-dependent receptor</fullName>
    </submittedName>
</protein>
<comment type="caution">
    <text evidence="16">The sequence shown here is derived from an EMBL/GenBank/DDBJ whole genome shotgun (WGS) entry which is preliminary data.</text>
</comment>
<evidence type="ECO:0000313" key="16">
    <source>
        <dbReference type="EMBL" id="MDT0618046.1"/>
    </source>
</evidence>
<dbReference type="PANTHER" id="PTHR30069:SF29">
    <property type="entry name" value="HEMOGLOBIN AND HEMOGLOBIN-HAPTOGLOBIN-BINDING PROTEIN 1-RELATED"/>
    <property type="match status" value="1"/>
</dbReference>
<name>A0ABU3BAQ0_9GAMM</name>
<evidence type="ECO:0000256" key="6">
    <source>
        <dbReference type="ARBA" id="ARBA00022729"/>
    </source>
</evidence>